<keyword evidence="1" id="KW-0597">Phosphoprotein</keyword>
<name>A0A3B0WA70_9ZZZZ</name>
<protein>
    <recommendedName>
        <fullName evidence="2">Response regulatory domain-containing protein</fullName>
    </recommendedName>
</protein>
<dbReference type="PANTHER" id="PTHR44591:SF3">
    <property type="entry name" value="RESPONSE REGULATORY DOMAIN-CONTAINING PROTEIN"/>
    <property type="match status" value="1"/>
</dbReference>
<dbReference type="GO" id="GO:0000160">
    <property type="term" value="P:phosphorelay signal transduction system"/>
    <property type="evidence" value="ECO:0007669"/>
    <property type="project" value="InterPro"/>
</dbReference>
<accession>A0A3B0WA70</accession>
<dbReference type="AlphaFoldDB" id="A0A3B0WA70"/>
<gene>
    <name evidence="3" type="ORF">MNBD_DELTA03-204</name>
</gene>
<dbReference type="SUPFAM" id="SSF52172">
    <property type="entry name" value="CheY-like"/>
    <property type="match status" value="1"/>
</dbReference>
<dbReference type="EMBL" id="UOEX01000343">
    <property type="protein sequence ID" value="VAW40614.1"/>
    <property type="molecule type" value="Genomic_DNA"/>
</dbReference>
<dbReference type="Pfam" id="PF00072">
    <property type="entry name" value="Response_reg"/>
    <property type="match status" value="1"/>
</dbReference>
<dbReference type="SMART" id="SM00448">
    <property type="entry name" value="REC"/>
    <property type="match status" value="1"/>
</dbReference>
<dbReference type="InterPro" id="IPR050595">
    <property type="entry name" value="Bact_response_regulator"/>
</dbReference>
<organism evidence="3">
    <name type="scientific">hydrothermal vent metagenome</name>
    <dbReference type="NCBI Taxonomy" id="652676"/>
    <lineage>
        <taxon>unclassified sequences</taxon>
        <taxon>metagenomes</taxon>
        <taxon>ecological metagenomes</taxon>
    </lineage>
</organism>
<dbReference type="Gene3D" id="3.40.50.2300">
    <property type="match status" value="1"/>
</dbReference>
<proteinExistence type="predicted"/>
<sequence>MAFNILIVDDSETMRAVIKKTVNMCGIELGTLQEAGNGFEALEIMAEYWVDVVLSDINMPEMGGIELLRTMQGDEVLTKIPLIFISTESSQSRQDEAARLGAAGYIKKPFLPEQIRDILLEVLNKAYASRMAAEGSASPVDDEDVDF</sequence>
<dbReference type="PANTHER" id="PTHR44591">
    <property type="entry name" value="STRESS RESPONSE REGULATOR PROTEIN 1"/>
    <property type="match status" value="1"/>
</dbReference>
<dbReference type="PROSITE" id="PS50110">
    <property type="entry name" value="RESPONSE_REGULATORY"/>
    <property type="match status" value="1"/>
</dbReference>
<evidence type="ECO:0000313" key="3">
    <source>
        <dbReference type="EMBL" id="VAW40614.1"/>
    </source>
</evidence>
<evidence type="ECO:0000259" key="2">
    <source>
        <dbReference type="PROSITE" id="PS50110"/>
    </source>
</evidence>
<dbReference type="InterPro" id="IPR011006">
    <property type="entry name" value="CheY-like_superfamily"/>
</dbReference>
<evidence type="ECO:0000256" key="1">
    <source>
        <dbReference type="ARBA" id="ARBA00022553"/>
    </source>
</evidence>
<reference evidence="3" key="1">
    <citation type="submission" date="2018-06" db="EMBL/GenBank/DDBJ databases">
        <authorList>
            <person name="Zhirakovskaya E."/>
        </authorList>
    </citation>
    <scope>NUCLEOTIDE SEQUENCE</scope>
</reference>
<dbReference type="InterPro" id="IPR001789">
    <property type="entry name" value="Sig_transdc_resp-reg_receiver"/>
</dbReference>
<feature type="domain" description="Response regulatory" evidence="2">
    <location>
        <begin position="4"/>
        <end position="123"/>
    </location>
</feature>